<accession>A0A833N2X2</accession>
<dbReference type="RefSeq" id="WP_152275570.1">
    <property type="nucleotide sequence ID" value="NZ_WEKV01000001.1"/>
</dbReference>
<organism evidence="1 2">
    <name type="scientific">Methylorubrum populi</name>
    <dbReference type="NCBI Taxonomy" id="223967"/>
    <lineage>
        <taxon>Bacteria</taxon>
        <taxon>Pseudomonadati</taxon>
        <taxon>Pseudomonadota</taxon>
        <taxon>Alphaproteobacteria</taxon>
        <taxon>Hyphomicrobiales</taxon>
        <taxon>Methylobacteriaceae</taxon>
        <taxon>Methylorubrum</taxon>
    </lineage>
</organism>
<comment type="caution">
    <text evidence="1">The sequence shown here is derived from an EMBL/GenBank/DDBJ whole genome shotgun (WGS) entry which is preliminary data.</text>
</comment>
<evidence type="ECO:0000313" key="2">
    <source>
        <dbReference type="Proteomes" id="UP000469949"/>
    </source>
</evidence>
<protein>
    <recommendedName>
        <fullName evidence="3">Bacteriophage protein</fullName>
    </recommendedName>
</protein>
<proteinExistence type="predicted"/>
<gene>
    <name evidence="1" type="ORF">F8B43_0043</name>
</gene>
<evidence type="ECO:0000313" key="1">
    <source>
        <dbReference type="EMBL" id="KAB7788038.1"/>
    </source>
</evidence>
<dbReference type="Proteomes" id="UP000469949">
    <property type="component" value="Unassembled WGS sequence"/>
</dbReference>
<sequence length="138" mass="14670">MGHALLDVTDVLDDPDFLDTTPLLIRRLVEQGQDGTARGIGGPVSFSAVITPDGGQELVQTPDGNQVQADLTVYTRTALTAGDANFDADLIVWGGSTYRVIATKPWLFGQTHTQAICALTDINPDIARTTVPDAGYLT</sequence>
<dbReference type="AlphaFoldDB" id="A0A833N2X2"/>
<evidence type="ECO:0008006" key="3">
    <source>
        <dbReference type="Google" id="ProtNLM"/>
    </source>
</evidence>
<dbReference type="EMBL" id="WEKV01000001">
    <property type="protein sequence ID" value="KAB7788038.1"/>
    <property type="molecule type" value="Genomic_DNA"/>
</dbReference>
<name>A0A833N2X2_9HYPH</name>
<reference evidence="1 2" key="1">
    <citation type="submission" date="2019-10" db="EMBL/GenBank/DDBJ databases">
        <title>Draft Genome Sequence of the Caffeine Degrading Methylotroph Methylorubrum populi PINKEL.</title>
        <authorList>
            <person name="Dawson S.C."/>
            <person name="Zhang X."/>
            <person name="Wright M.E."/>
            <person name="Sharma G."/>
            <person name="Langner J.T."/>
            <person name="Ditty J.L."/>
            <person name="Subuyuj G.A."/>
        </authorList>
    </citation>
    <scope>NUCLEOTIDE SEQUENCE [LARGE SCALE GENOMIC DNA]</scope>
    <source>
        <strain evidence="1 2">Pinkel</strain>
    </source>
</reference>